<feature type="compositionally biased region" description="Basic and acidic residues" evidence="1">
    <location>
        <begin position="83"/>
        <end position="93"/>
    </location>
</feature>
<protein>
    <submittedName>
        <fullName evidence="2">Uncharacterized protein</fullName>
    </submittedName>
</protein>
<accession>A0AAE9GW18</accession>
<name>A0AAE9GW18_9CAUD</name>
<evidence type="ECO:0000313" key="3">
    <source>
        <dbReference type="Proteomes" id="UP000830307"/>
    </source>
</evidence>
<dbReference type="EMBL" id="OM810291">
    <property type="protein sequence ID" value="UOT58014.1"/>
    <property type="molecule type" value="Genomic_DNA"/>
</dbReference>
<feature type="region of interest" description="Disordered" evidence="1">
    <location>
        <begin position="83"/>
        <end position="141"/>
    </location>
</feature>
<dbReference type="KEGG" id="vg:77932621"/>
<reference evidence="2" key="1">
    <citation type="submission" date="2022-02" db="EMBL/GenBank/DDBJ databases">
        <title>The Aeromonas hydrophila phage ZPAH14.</title>
        <authorList>
            <person name="Li J."/>
        </authorList>
    </citation>
    <scope>NUCLEOTIDE SEQUENCE</scope>
</reference>
<evidence type="ECO:0000256" key="1">
    <source>
        <dbReference type="SAM" id="MobiDB-lite"/>
    </source>
</evidence>
<organism evidence="2 3">
    <name type="scientific">Aeromonas phage ZPAH14</name>
    <dbReference type="NCBI Taxonomy" id="2924887"/>
    <lineage>
        <taxon>Viruses</taxon>
        <taxon>Duplodnaviria</taxon>
        <taxon>Heunggongvirae</taxon>
        <taxon>Uroviricota</taxon>
        <taxon>Caudoviricetes</taxon>
        <taxon>Chaseviridae</taxon>
        <taxon>Nefertitivirinae</taxon>
        <taxon>Shantouvirus</taxon>
        <taxon>Shantouvirus ZPAH14</taxon>
    </lineage>
</organism>
<evidence type="ECO:0000313" key="2">
    <source>
        <dbReference type="EMBL" id="UOT58014.1"/>
    </source>
</evidence>
<proteinExistence type="predicted"/>
<dbReference type="GeneID" id="77932621"/>
<dbReference type="Proteomes" id="UP000830307">
    <property type="component" value="Segment"/>
</dbReference>
<dbReference type="RefSeq" id="YP_010656723.1">
    <property type="nucleotide sequence ID" value="NC_070840.1"/>
</dbReference>
<sequence length="141" mass="15494">MTMQTPMLQHPDVVAPTVTPFPQEVANFNLLMATNRTSEKAPHYFGSFKLHGQWYQVSTWIQFAKNSGQQMLNNSIRPCTPEEAAKHEARDAAFRANAGAGRQPQQTLGQVPNPLAPTQAPQQGEIANPVEQIAPTDGDPF</sequence>
<keyword evidence="3" id="KW-1185">Reference proteome</keyword>